<comment type="caution">
    <text evidence="9">The sequence shown here is derived from an EMBL/GenBank/DDBJ whole genome shotgun (WGS) entry which is preliminary data.</text>
</comment>
<evidence type="ECO:0000256" key="7">
    <source>
        <dbReference type="SAM" id="Phobius"/>
    </source>
</evidence>
<evidence type="ECO:0000256" key="2">
    <source>
        <dbReference type="ARBA" id="ARBA00022475"/>
    </source>
</evidence>
<dbReference type="InterPro" id="IPR018076">
    <property type="entry name" value="T2SS_GspF_dom"/>
</dbReference>
<comment type="subcellular location">
    <subcellularLocation>
        <location evidence="1">Cell membrane</location>
        <topology evidence="1">Multi-pass membrane protein</topology>
    </subcellularLocation>
</comment>
<keyword evidence="10" id="KW-1185">Reference proteome</keyword>
<evidence type="ECO:0000256" key="6">
    <source>
        <dbReference type="SAM" id="MobiDB-lite"/>
    </source>
</evidence>
<feature type="transmembrane region" description="Helical" evidence="7">
    <location>
        <begin position="266"/>
        <end position="286"/>
    </location>
</feature>
<evidence type="ECO:0000256" key="4">
    <source>
        <dbReference type="ARBA" id="ARBA00022989"/>
    </source>
</evidence>
<name>A0A8J2VMG1_9RHOB</name>
<feature type="region of interest" description="Disordered" evidence="6">
    <location>
        <begin position="52"/>
        <end position="81"/>
    </location>
</feature>
<evidence type="ECO:0000256" key="1">
    <source>
        <dbReference type="ARBA" id="ARBA00004651"/>
    </source>
</evidence>
<evidence type="ECO:0000259" key="8">
    <source>
        <dbReference type="Pfam" id="PF00482"/>
    </source>
</evidence>
<accession>A0A8J2VMG1</accession>
<feature type="domain" description="Type II secretion system protein GspF" evidence="8">
    <location>
        <begin position="158"/>
        <end position="283"/>
    </location>
</feature>
<reference evidence="9" key="2">
    <citation type="submission" date="2020-09" db="EMBL/GenBank/DDBJ databases">
        <authorList>
            <person name="Sun Q."/>
            <person name="Sedlacek I."/>
        </authorList>
    </citation>
    <scope>NUCLEOTIDE SEQUENCE</scope>
    <source>
        <strain evidence="9">CCM 7684</strain>
    </source>
</reference>
<evidence type="ECO:0000313" key="10">
    <source>
        <dbReference type="Proteomes" id="UP000602745"/>
    </source>
</evidence>
<dbReference type="Proteomes" id="UP000602745">
    <property type="component" value="Unassembled WGS sequence"/>
</dbReference>
<sequence length="325" mass="36126">MDLRFALTFVLVAVSVASVAWVILPYLTGEIRAERRTQDIARRDATRLAAAKPRDAAMRRTQVAESMKELEDRQKRRKNPSLNQRLDQAGLEISRPQFFLFSAVAAVILGLAVMVTLSSPIYGLAAAFAGGLGFPRWFLSYRRKKRQQKFLDEFPNAIDAIVRGVKAGLPLADSLRIVSTESQEPVRSEFKQVIELQTVGVPVAEACEKLYERVGVTEANFFGIVIAIQQKTGGSLADTLGNLSKVLRDRKKMQAKIKAVSMEAKASASIIGSLPIVIMVLVYLTSPDYIELLWTQPLGQVMLGCSAFWMFCGVMVMRKMINFDF</sequence>
<evidence type="ECO:0000313" key="9">
    <source>
        <dbReference type="EMBL" id="GGE33217.1"/>
    </source>
</evidence>
<evidence type="ECO:0000256" key="3">
    <source>
        <dbReference type="ARBA" id="ARBA00022692"/>
    </source>
</evidence>
<keyword evidence="4 7" id="KW-1133">Transmembrane helix</keyword>
<dbReference type="Pfam" id="PF00482">
    <property type="entry name" value="T2SSF"/>
    <property type="match status" value="1"/>
</dbReference>
<gene>
    <name evidence="9" type="primary">ctpH</name>
    <name evidence="9" type="ORF">GCM10007276_08100</name>
</gene>
<keyword evidence="2" id="KW-1003">Cell membrane</keyword>
<feature type="transmembrane region" description="Helical" evidence="7">
    <location>
        <begin position="98"/>
        <end position="115"/>
    </location>
</feature>
<dbReference type="PANTHER" id="PTHR35007">
    <property type="entry name" value="INTEGRAL MEMBRANE PROTEIN-RELATED"/>
    <property type="match status" value="1"/>
</dbReference>
<evidence type="ECO:0000256" key="5">
    <source>
        <dbReference type="ARBA" id="ARBA00023136"/>
    </source>
</evidence>
<proteinExistence type="predicted"/>
<dbReference type="EMBL" id="BMCP01000001">
    <property type="protein sequence ID" value="GGE33217.1"/>
    <property type="molecule type" value="Genomic_DNA"/>
</dbReference>
<feature type="transmembrane region" description="Helical" evidence="7">
    <location>
        <begin position="6"/>
        <end position="27"/>
    </location>
</feature>
<dbReference type="AlphaFoldDB" id="A0A8J2VMG1"/>
<keyword evidence="5 7" id="KW-0472">Membrane</keyword>
<dbReference type="GO" id="GO:0005886">
    <property type="term" value="C:plasma membrane"/>
    <property type="evidence" value="ECO:0007669"/>
    <property type="project" value="UniProtKB-SubCell"/>
</dbReference>
<feature type="transmembrane region" description="Helical" evidence="7">
    <location>
        <begin position="121"/>
        <end position="139"/>
    </location>
</feature>
<protein>
    <submittedName>
        <fullName evidence="9">Pilus assembly protein</fullName>
    </submittedName>
</protein>
<dbReference type="PANTHER" id="PTHR35007:SF1">
    <property type="entry name" value="PILUS ASSEMBLY PROTEIN"/>
    <property type="match status" value="1"/>
</dbReference>
<dbReference type="RefSeq" id="WP_188408403.1">
    <property type="nucleotide sequence ID" value="NZ_BMCP01000001.1"/>
</dbReference>
<organism evidence="9 10">
    <name type="scientific">Agaricicola taiwanensis</name>
    <dbReference type="NCBI Taxonomy" id="591372"/>
    <lineage>
        <taxon>Bacteria</taxon>
        <taxon>Pseudomonadati</taxon>
        <taxon>Pseudomonadota</taxon>
        <taxon>Alphaproteobacteria</taxon>
        <taxon>Rhodobacterales</taxon>
        <taxon>Paracoccaceae</taxon>
        <taxon>Agaricicola</taxon>
    </lineage>
</organism>
<dbReference type="InterPro" id="IPR042094">
    <property type="entry name" value="T2SS_GspF_sf"/>
</dbReference>
<reference evidence="9" key="1">
    <citation type="journal article" date="2014" name="Int. J. Syst. Evol. Microbiol.">
        <title>Complete genome sequence of Corynebacterium casei LMG S-19264T (=DSM 44701T), isolated from a smear-ripened cheese.</title>
        <authorList>
            <consortium name="US DOE Joint Genome Institute (JGI-PGF)"/>
            <person name="Walter F."/>
            <person name="Albersmeier A."/>
            <person name="Kalinowski J."/>
            <person name="Ruckert C."/>
        </authorList>
    </citation>
    <scope>NUCLEOTIDE SEQUENCE</scope>
    <source>
        <strain evidence="9">CCM 7684</strain>
    </source>
</reference>
<feature type="transmembrane region" description="Helical" evidence="7">
    <location>
        <begin position="298"/>
        <end position="317"/>
    </location>
</feature>
<dbReference type="Gene3D" id="1.20.81.30">
    <property type="entry name" value="Type II secretion system (T2SS), domain F"/>
    <property type="match status" value="1"/>
</dbReference>
<keyword evidence="3 7" id="KW-0812">Transmembrane</keyword>